<dbReference type="PANTHER" id="PTHR13022:SF0">
    <property type="entry name" value="EUKARYOTIC TRANSLATION INITIATION FACTOR 3 SUBUNIT K"/>
    <property type="match status" value="1"/>
</dbReference>
<gene>
    <name evidence="6" type="ORF">CC85DRAFT_268119</name>
</gene>
<dbReference type="InterPro" id="IPR036390">
    <property type="entry name" value="WH_DNA-bd_sf"/>
</dbReference>
<dbReference type="InterPro" id="IPR036388">
    <property type="entry name" value="WH-like_DNA-bd_sf"/>
</dbReference>
<keyword evidence="2 4" id="KW-0396">Initiation factor</keyword>
<keyword evidence="7" id="KW-1185">Reference proteome</keyword>
<proteinExistence type="inferred from homology"/>
<organism evidence="6 7">
    <name type="scientific">Cutaneotrichosporon oleaginosum</name>
    <dbReference type="NCBI Taxonomy" id="879819"/>
    <lineage>
        <taxon>Eukaryota</taxon>
        <taxon>Fungi</taxon>
        <taxon>Dikarya</taxon>
        <taxon>Basidiomycota</taxon>
        <taxon>Agaricomycotina</taxon>
        <taxon>Tremellomycetes</taxon>
        <taxon>Trichosporonales</taxon>
        <taxon>Trichosporonaceae</taxon>
        <taxon>Cutaneotrichosporon</taxon>
    </lineage>
</organism>
<dbReference type="InterPro" id="IPR000717">
    <property type="entry name" value="PCI_dom"/>
</dbReference>
<dbReference type="GeneID" id="28981687"/>
<dbReference type="InterPro" id="IPR009374">
    <property type="entry name" value="eIF3k"/>
</dbReference>
<evidence type="ECO:0000256" key="1">
    <source>
        <dbReference type="ARBA" id="ARBA00022490"/>
    </source>
</evidence>
<keyword evidence="1 4" id="KW-0963">Cytoplasm</keyword>
<dbReference type="InterPro" id="IPR016024">
    <property type="entry name" value="ARM-type_fold"/>
</dbReference>
<reference evidence="6 7" key="1">
    <citation type="submission" date="2015-03" db="EMBL/GenBank/DDBJ databases">
        <title>Genomics and transcriptomics of the oil-accumulating basidiomycete yeast T. oleaginosus allow insights into substrate utilization and the diverse evolutionary trajectories of mating systems in fungi.</title>
        <authorList>
            <consortium name="DOE Joint Genome Institute"/>
            <person name="Kourist R."/>
            <person name="Kracht O."/>
            <person name="Bracharz F."/>
            <person name="Lipzen A."/>
            <person name="Nolan M."/>
            <person name="Ohm R."/>
            <person name="Grigoriev I."/>
            <person name="Sun S."/>
            <person name="Heitman J."/>
            <person name="Bruck T."/>
            <person name="Nowrousian M."/>
        </authorList>
    </citation>
    <scope>NUCLEOTIDE SEQUENCE [LARGE SCALE GENOMIC DNA]</scope>
    <source>
        <strain evidence="6 7">IBC0246</strain>
    </source>
</reference>
<dbReference type="AlphaFoldDB" id="A0A0J0XYT4"/>
<dbReference type="SUPFAM" id="SSF46785">
    <property type="entry name" value="Winged helix' DNA-binding domain"/>
    <property type="match status" value="1"/>
</dbReference>
<dbReference type="GO" id="GO:0003723">
    <property type="term" value="F:RNA binding"/>
    <property type="evidence" value="ECO:0007669"/>
    <property type="project" value="UniProtKB-UniRule"/>
</dbReference>
<dbReference type="GO" id="GO:0033290">
    <property type="term" value="C:eukaryotic 48S preinitiation complex"/>
    <property type="evidence" value="ECO:0007669"/>
    <property type="project" value="UniProtKB-UniRule"/>
</dbReference>
<evidence type="ECO:0000256" key="3">
    <source>
        <dbReference type="ARBA" id="ARBA00022917"/>
    </source>
</evidence>
<name>A0A0J0XYT4_9TREE</name>
<dbReference type="GO" id="GO:0005852">
    <property type="term" value="C:eukaryotic translation initiation factor 3 complex"/>
    <property type="evidence" value="ECO:0007669"/>
    <property type="project" value="UniProtKB-UniRule"/>
</dbReference>
<dbReference type="STRING" id="879819.A0A0J0XYT4"/>
<dbReference type="GO" id="GO:0001732">
    <property type="term" value="P:formation of cytoplasmic translation initiation complex"/>
    <property type="evidence" value="ECO:0007669"/>
    <property type="project" value="UniProtKB-UniRule"/>
</dbReference>
<dbReference type="GO" id="GO:0043022">
    <property type="term" value="F:ribosome binding"/>
    <property type="evidence" value="ECO:0007669"/>
    <property type="project" value="InterPro"/>
</dbReference>
<dbReference type="OrthoDB" id="337745at2759"/>
<comment type="function">
    <text evidence="4">Component of the eukaryotic translation initiation factor 3 (eIF-3) complex, which is involved in protein synthesis of a specialized repertoire of mRNAs and, together with other initiation factors, stimulates binding of mRNA and methionyl-tRNAi to the 40S ribosome. The eIF-3 complex specifically targets and initiates translation of a subset of mRNAs involved in cell proliferation.</text>
</comment>
<evidence type="ECO:0000313" key="6">
    <source>
        <dbReference type="EMBL" id="KLT46217.1"/>
    </source>
</evidence>
<dbReference type="FunFam" id="1.25.40.250:FF:000001">
    <property type="entry name" value="Eukaryotic translation initiation factor 3 subunit K"/>
    <property type="match status" value="1"/>
</dbReference>
<comment type="subcellular location">
    <subcellularLocation>
        <location evidence="4">Cytoplasm</location>
    </subcellularLocation>
</comment>
<dbReference type="Proteomes" id="UP000053611">
    <property type="component" value="Unassembled WGS sequence"/>
</dbReference>
<keyword evidence="3 4" id="KW-0648">Protein biosynthesis</keyword>
<protein>
    <recommendedName>
        <fullName evidence="4">Eukaryotic translation initiation factor 3 subunit K</fullName>
        <shortName evidence="4">eIF3k</shortName>
    </recommendedName>
    <alternativeName>
        <fullName evidence="4">eIF-3 p25</fullName>
    </alternativeName>
</protein>
<dbReference type="HAMAP" id="MF_03010">
    <property type="entry name" value="eIF3k"/>
    <property type="match status" value="1"/>
</dbReference>
<evidence type="ECO:0000256" key="2">
    <source>
        <dbReference type="ARBA" id="ARBA00022540"/>
    </source>
</evidence>
<dbReference type="PANTHER" id="PTHR13022">
    <property type="entry name" value="EUKARYOTIC TRANSLATION INITIATION FACTOR 3 SUBUNIT 11"/>
    <property type="match status" value="1"/>
</dbReference>
<comment type="similarity">
    <text evidence="4">Belongs to the eIF-3 subunit K family.</text>
</comment>
<dbReference type="GO" id="GO:0006446">
    <property type="term" value="P:regulation of translational initiation"/>
    <property type="evidence" value="ECO:0007669"/>
    <property type="project" value="InterPro"/>
</dbReference>
<dbReference type="InterPro" id="IPR033464">
    <property type="entry name" value="CSN8_PSD8_EIF3K"/>
</dbReference>
<comment type="subunit">
    <text evidence="4">Component of the eukaryotic translation initiation factor 3 (eIF-3) complex.</text>
</comment>
<dbReference type="RefSeq" id="XP_018282708.1">
    <property type="nucleotide sequence ID" value="XM_018421084.1"/>
</dbReference>
<evidence type="ECO:0000259" key="5">
    <source>
        <dbReference type="PROSITE" id="PS50250"/>
    </source>
</evidence>
<dbReference type="Gene3D" id="1.10.10.10">
    <property type="entry name" value="Winged helix-like DNA-binding domain superfamily/Winged helix DNA-binding domain"/>
    <property type="match status" value="1"/>
</dbReference>
<dbReference type="Gene3D" id="1.25.40.250">
    <property type="entry name" value="ARM repeat, domain 1"/>
    <property type="match status" value="1"/>
</dbReference>
<dbReference type="SUPFAM" id="SSF48371">
    <property type="entry name" value="ARM repeat"/>
    <property type="match status" value="1"/>
</dbReference>
<dbReference type="Pfam" id="PF10075">
    <property type="entry name" value="CSN8_PSD8_EIF3K"/>
    <property type="match status" value="1"/>
</dbReference>
<dbReference type="EMBL" id="KQ087178">
    <property type="protein sequence ID" value="KLT46217.1"/>
    <property type="molecule type" value="Genomic_DNA"/>
</dbReference>
<evidence type="ECO:0000313" key="7">
    <source>
        <dbReference type="Proteomes" id="UP000053611"/>
    </source>
</evidence>
<dbReference type="GO" id="GO:0003743">
    <property type="term" value="F:translation initiation factor activity"/>
    <property type="evidence" value="ECO:0007669"/>
    <property type="project" value="UniProtKB-UniRule"/>
</dbReference>
<dbReference type="GO" id="GO:0016282">
    <property type="term" value="C:eukaryotic 43S preinitiation complex"/>
    <property type="evidence" value="ECO:0007669"/>
    <property type="project" value="UniProtKB-UniRule"/>
</dbReference>
<dbReference type="InterPro" id="IPR016020">
    <property type="entry name" value="Transl_init_fac_sub12_N_euk"/>
</dbReference>
<dbReference type="PROSITE" id="PS50250">
    <property type="entry name" value="PCI"/>
    <property type="match status" value="1"/>
</dbReference>
<evidence type="ECO:0000256" key="4">
    <source>
        <dbReference type="HAMAP-Rule" id="MF_03010"/>
    </source>
</evidence>
<sequence>MSPVPPKNLKEWHTPSSRTEVIHELIHGVDRYNPSNLSFMEEYLQSQIASSEYDLLANLAILKLYQFNPQLSNPDVILNILIKALSATVHGPDFNLCLALLREPAAIVHDIDSDDESLIIAMPFLQNLHELVRTCQFTKFWAEFNGSSEAAQLLRSNPNYFPAHEDLVPKLRNQFASTIAASFSRVRLAQLARWLDLKPAEVPAWCKEAEWSVDGEVAVVPENGDNNVKAGVVKENVQLKQLTKLVAAAAY</sequence>
<accession>A0A0J0XYT4</accession>
<feature type="domain" description="PCI" evidence="5">
    <location>
        <begin position="53"/>
        <end position="235"/>
    </location>
</feature>